<dbReference type="EMBL" id="DVFZ01000049">
    <property type="protein sequence ID" value="HIQ82445.1"/>
    <property type="molecule type" value="Genomic_DNA"/>
</dbReference>
<dbReference type="Pfam" id="PF02518">
    <property type="entry name" value="HATPase_c"/>
    <property type="match status" value="1"/>
</dbReference>
<organism evidence="2 3">
    <name type="scientific">Candidatus Pullichristensenella stercorigallinarum</name>
    <dbReference type="NCBI Taxonomy" id="2840909"/>
    <lineage>
        <taxon>Bacteria</taxon>
        <taxon>Bacillati</taxon>
        <taxon>Bacillota</taxon>
        <taxon>Clostridia</taxon>
        <taxon>Candidatus Pullichristensenella</taxon>
    </lineage>
</organism>
<dbReference type="InterPro" id="IPR036890">
    <property type="entry name" value="HATPase_C_sf"/>
</dbReference>
<evidence type="ECO:0000259" key="1">
    <source>
        <dbReference type="Pfam" id="PF02518"/>
    </source>
</evidence>
<dbReference type="Gene3D" id="3.30.565.10">
    <property type="entry name" value="Histidine kinase-like ATPase, C-terminal domain"/>
    <property type="match status" value="1"/>
</dbReference>
<dbReference type="SUPFAM" id="SSF55874">
    <property type="entry name" value="ATPase domain of HSP90 chaperone/DNA topoisomerase II/histidine kinase"/>
    <property type="match status" value="1"/>
</dbReference>
<proteinExistence type="predicted"/>
<evidence type="ECO:0000313" key="2">
    <source>
        <dbReference type="EMBL" id="HIQ82445.1"/>
    </source>
</evidence>
<evidence type="ECO:0000313" key="3">
    <source>
        <dbReference type="Proteomes" id="UP000824260"/>
    </source>
</evidence>
<reference evidence="2" key="1">
    <citation type="submission" date="2020-10" db="EMBL/GenBank/DDBJ databases">
        <authorList>
            <person name="Gilroy R."/>
        </authorList>
    </citation>
    <scope>NUCLEOTIDE SEQUENCE</scope>
    <source>
        <strain evidence="2">ChiSjej6B24-2974</strain>
    </source>
</reference>
<dbReference type="Proteomes" id="UP000824260">
    <property type="component" value="Unassembled WGS sequence"/>
</dbReference>
<protein>
    <submittedName>
        <fullName evidence="2">ATP-binding protein</fullName>
    </submittedName>
</protein>
<feature type="domain" description="Histidine kinase/HSP90-like ATPase" evidence="1">
    <location>
        <begin position="52"/>
        <end position="138"/>
    </location>
</feature>
<keyword evidence="2" id="KW-0067">ATP-binding</keyword>
<dbReference type="GO" id="GO:0005524">
    <property type="term" value="F:ATP binding"/>
    <property type="evidence" value="ECO:0007669"/>
    <property type="project" value="UniProtKB-KW"/>
</dbReference>
<gene>
    <name evidence="2" type="ORF">IAA52_05025</name>
</gene>
<sequence>MSEIIHEIYPVEKGAFETAGEASGTIKRMLRKLGVPSPVIRRVSVASYEVELNLVIHSLGGQMEITIEPESVTLDVSDRGPGIPNLDLAMQEGWSTASDEVRMLGFGAGMGLPNMKRNADEFDIRSEVGVGTNIHMKFFCV</sequence>
<dbReference type="InterPro" id="IPR003594">
    <property type="entry name" value="HATPase_dom"/>
</dbReference>
<dbReference type="AlphaFoldDB" id="A0A9D1CXF4"/>
<reference evidence="2" key="2">
    <citation type="journal article" date="2021" name="PeerJ">
        <title>Extensive microbial diversity within the chicken gut microbiome revealed by metagenomics and culture.</title>
        <authorList>
            <person name="Gilroy R."/>
            <person name="Ravi A."/>
            <person name="Getino M."/>
            <person name="Pursley I."/>
            <person name="Horton D.L."/>
            <person name="Alikhan N.F."/>
            <person name="Baker D."/>
            <person name="Gharbi K."/>
            <person name="Hall N."/>
            <person name="Watson M."/>
            <person name="Adriaenssens E.M."/>
            <person name="Foster-Nyarko E."/>
            <person name="Jarju S."/>
            <person name="Secka A."/>
            <person name="Antonio M."/>
            <person name="Oren A."/>
            <person name="Chaudhuri R.R."/>
            <person name="La Ragione R."/>
            <person name="Hildebrand F."/>
            <person name="Pallen M.J."/>
        </authorList>
    </citation>
    <scope>NUCLEOTIDE SEQUENCE</scope>
    <source>
        <strain evidence="2">ChiSjej6B24-2974</strain>
    </source>
</reference>
<accession>A0A9D1CXF4</accession>
<keyword evidence="2" id="KW-0547">Nucleotide-binding</keyword>
<comment type="caution">
    <text evidence="2">The sequence shown here is derived from an EMBL/GenBank/DDBJ whole genome shotgun (WGS) entry which is preliminary data.</text>
</comment>
<name>A0A9D1CXF4_9FIRM</name>